<dbReference type="PROSITE" id="PS50011">
    <property type="entry name" value="PROTEIN_KINASE_DOM"/>
    <property type="match status" value="1"/>
</dbReference>
<evidence type="ECO:0000256" key="5">
    <source>
        <dbReference type="ARBA" id="ARBA00022777"/>
    </source>
</evidence>
<organism evidence="10 11">
    <name type="scientific">Ciona intestinalis</name>
    <name type="common">Transparent sea squirt</name>
    <name type="synonym">Ascidia intestinalis</name>
    <dbReference type="NCBI Taxonomy" id="7719"/>
    <lineage>
        <taxon>Eukaryota</taxon>
        <taxon>Metazoa</taxon>
        <taxon>Chordata</taxon>
        <taxon>Tunicata</taxon>
        <taxon>Ascidiacea</taxon>
        <taxon>Phlebobranchia</taxon>
        <taxon>Cionidae</taxon>
        <taxon>Ciona</taxon>
    </lineage>
</organism>
<reference evidence="10" key="4">
    <citation type="submission" date="2025-09" db="UniProtKB">
        <authorList>
            <consortium name="Ensembl"/>
        </authorList>
    </citation>
    <scope>IDENTIFICATION</scope>
</reference>
<evidence type="ECO:0000256" key="7">
    <source>
        <dbReference type="ARBA" id="ARBA00047899"/>
    </source>
</evidence>
<dbReference type="STRING" id="7719.ENSCINP00000021671"/>
<dbReference type="AlphaFoldDB" id="F6XJX5"/>
<dbReference type="SMART" id="SM00220">
    <property type="entry name" value="S_TKc"/>
    <property type="match status" value="1"/>
</dbReference>
<dbReference type="PANTHER" id="PTHR45998:SF2">
    <property type="entry name" value="SERINE_THREONINE-PROTEIN KINASE 16"/>
    <property type="match status" value="1"/>
</dbReference>
<dbReference type="OMA" id="AMHQYKV"/>
<sequence>MGGSLSGSCVCGRNVVNINGKKYFFQDNVGEGGFSYVDLLEEAKSGQFVALKRIVCHDKKAENEALQEAEYCRMFQHENILPLIDHCLKSKPRLSEVWLIFPFYKRGTLYDEYQRLSSTNQHIPSKRVLKLFHGICKAVEVFHQHQPVAVAHRDIKPANVLLSNEDTPIIMDLGSVAPAKVEIKSFKDAQALQDLAAERCTMPFRAPELFQVPIHSTIDEKVDIWSLGCVLYSLMYLEGPFDQVWLKKDSVALAVQNKNLHFPNNDK</sequence>
<dbReference type="GO" id="GO:0004674">
    <property type="term" value="F:protein serine/threonine kinase activity"/>
    <property type="evidence" value="ECO:0000318"/>
    <property type="project" value="GO_Central"/>
</dbReference>
<dbReference type="PROSITE" id="PS00108">
    <property type="entry name" value="PROTEIN_KINASE_ST"/>
    <property type="match status" value="1"/>
</dbReference>
<dbReference type="EC" id="2.7.11.1" evidence="1"/>
<dbReference type="SUPFAM" id="SSF56112">
    <property type="entry name" value="Protein kinase-like (PK-like)"/>
    <property type="match status" value="1"/>
</dbReference>
<reference evidence="10" key="3">
    <citation type="submission" date="2025-08" db="UniProtKB">
        <authorList>
            <consortium name="Ensembl"/>
        </authorList>
    </citation>
    <scope>IDENTIFICATION</scope>
</reference>
<dbReference type="Gene3D" id="3.30.200.20">
    <property type="entry name" value="Phosphorylase Kinase, domain 1"/>
    <property type="match status" value="1"/>
</dbReference>
<dbReference type="InterPro" id="IPR011009">
    <property type="entry name" value="Kinase-like_dom_sf"/>
</dbReference>
<dbReference type="InterPro" id="IPR000719">
    <property type="entry name" value="Prot_kinase_dom"/>
</dbReference>
<dbReference type="InterPro" id="IPR008271">
    <property type="entry name" value="Ser/Thr_kinase_AS"/>
</dbReference>
<feature type="domain" description="Protein kinase" evidence="9">
    <location>
        <begin position="23"/>
        <end position="267"/>
    </location>
</feature>
<reference evidence="10" key="2">
    <citation type="journal article" date="2008" name="Genome Biol.">
        <title>Improved genome assembly and evidence-based global gene model set for the chordate Ciona intestinalis: new insight into intron and operon populations.</title>
        <authorList>
            <person name="Satou Y."/>
            <person name="Mineta K."/>
            <person name="Ogasawara M."/>
            <person name="Sasakura Y."/>
            <person name="Shoguchi E."/>
            <person name="Ueno K."/>
            <person name="Yamada L."/>
            <person name="Matsumoto J."/>
            <person name="Wasserscheid J."/>
            <person name="Dewar K."/>
            <person name="Wiley G.B."/>
            <person name="Macmil S.L."/>
            <person name="Roe B.A."/>
            <person name="Zeller R.W."/>
            <person name="Hastings K.E."/>
            <person name="Lemaire P."/>
            <person name="Lindquist E."/>
            <person name="Endo T."/>
            <person name="Hotta K."/>
            <person name="Inaba K."/>
        </authorList>
    </citation>
    <scope>NUCLEOTIDE SEQUENCE [LARGE SCALE GENOMIC DNA]</scope>
    <source>
        <strain evidence="10">wild type</strain>
    </source>
</reference>
<dbReference type="EMBL" id="EAAA01000847">
    <property type="status" value="NOT_ANNOTATED_CDS"/>
    <property type="molecule type" value="Genomic_DNA"/>
</dbReference>
<evidence type="ECO:0000256" key="1">
    <source>
        <dbReference type="ARBA" id="ARBA00012513"/>
    </source>
</evidence>
<dbReference type="GeneTree" id="ENSGT00550000075037"/>
<dbReference type="FunCoup" id="F6XJX5">
    <property type="interactions" value="346"/>
</dbReference>
<keyword evidence="3" id="KW-0808">Transferase</keyword>
<keyword evidence="11" id="KW-1185">Reference proteome</keyword>
<reference evidence="11" key="1">
    <citation type="journal article" date="2002" name="Science">
        <title>The draft genome of Ciona intestinalis: insights into chordate and vertebrate origins.</title>
        <authorList>
            <person name="Dehal P."/>
            <person name="Satou Y."/>
            <person name="Campbell R.K."/>
            <person name="Chapman J."/>
            <person name="Degnan B."/>
            <person name="De Tomaso A."/>
            <person name="Davidson B."/>
            <person name="Di Gregorio A."/>
            <person name="Gelpke M."/>
            <person name="Goodstein D.M."/>
            <person name="Harafuji N."/>
            <person name="Hastings K.E."/>
            <person name="Ho I."/>
            <person name="Hotta K."/>
            <person name="Huang W."/>
            <person name="Kawashima T."/>
            <person name="Lemaire P."/>
            <person name="Martinez D."/>
            <person name="Meinertzhagen I.A."/>
            <person name="Necula S."/>
            <person name="Nonaka M."/>
            <person name="Putnam N."/>
            <person name="Rash S."/>
            <person name="Saiga H."/>
            <person name="Satake M."/>
            <person name="Terry A."/>
            <person name="Yamada L."/>
            <person name="Wang H.G."/>
            <person name="Awazu S."/>
            <person name="Azumi K."/>
            <person name="Boore J."/>
            <person name="Branno M."/>
            <person name="Chin-Bow S."/>
            <person name="DeSantis R."/>
            <person name="Doyle S."/>
            <person name="Francino P."/>
            <person name="Keys D.N."/>
            <person name="Haga S."/>
            <person name="Hayashi H."/>
            <person name="Hino K."/>
            <person name="Imai K.S."/>
            <person name="Inaba K."/>
            <person name="Kano S."/>
            <person name="Kobayashi K."/>
            <person name="Kobayashi M."/>
            <person name="Lee B.I."/>
            <person name="Makabe K.W."/>
            <person name="Manohar C."/>
            <person name="Matassi G."/>
            <person name="Medina M."/>
            <person name="Mochizuki Y."/>
            <person name="Mount S."/>
            <person name="Morishita T."/>
            <person name="Miura S."/>
            <person name="Nakayama A."/>
            <person name="Nishizaka S."/>
            <person name="Nomoto H."/>
            <person name="Ohta F."/>
            <person name="Oishi K."/>
            <person name="Rigoutsos I."/>
            <person name="Sano M."/>
            <person name="Sasaki A."/>
            <person name="Sasakura Y."/>
            <person name="Shoguchi E."/>
            <person name="Shin-i T."/>
            <person name="Spagnuolo A."/>
            <person name="Stainier D."/>
            <person name="Suzuki M.M."/>
            <person name="Tassy O."/>
            <person name="Takatori N."/>
            <person name="Tokuoka M."/>
            <person name="Yagi K."/>
            <person name="Yoshizaki F."/>
            <person name="Wada S."/>
            <person name="Zhang C."/>
            <person name="Hyatt P.D."/>
            <person name="Larimer F."/>
            <person name="Detter C."/>
            <person name="Doggett N."/>
            <person name="Glavina T."/>
            <person name="Hawkins T."/>
            <person name="Richardson P."/>
            <person name="Lucas S."/>
            <person name="Kohara Y."/>
            <person name="Levine M."/>
            <person name="Satoh N."/>
            <person name="Rokhsar D.S."/>
        </authorList>
    </citation>
    <scope>NUCLEOTIDE SEQUENCE [LARGE SCALE GENOMIC DNA]</scope>
</reference>
<dbReference type="InParanoid" id="F6XJX5"/>
<evidence type="ECO:0000313" key="10">
    <source>
        <dbReference type="Ensembl" id="ENSCINP00000021671.2"/>
    </source>
</evidence>
<evidence type="ECO:0000256" key="4">
    <source>
        <dbReference type="ARBA" id="ARBA00022741"/>
    </source>
</evidence>
<dbReference type="Pfam" id="PF00069">
    <property type="entry name" value="Pkinase"/>
    <property type="match status" value="1"/>
</dbReference>
<dbReference type="InterPro" id="IPR052239">
    <property type="entry name" value="Ser/Thr-specific_kinases"/>
</dbReference>
<evidence type="ECO:0000313" key="11">
    <source>
        <dbReference type="Proteomes" id="UP000008144"/>
    </source>
</evidence>
<evidence type="ECO:0000259" key="9">
    <source>
        <dbReference type="PROSITE" id="PS50011"/>
    </source>
</evidence>
<evidence type="ECO:0000256" key="6">
    <source>
        <dbReference type="ARBA" id="ARBA00022840"/>
    </source>
</evidence>
<dbReference type="Gene3D" id="1.10.510.10">
    <property type="entry name" value="Transferase(Phosphotransferase) domain 1"/>
    <property type="match status" value="1"/>
</dbReference>
<name>F6XJX5_CIOIN</name>
<dbReference type="Ensembl" id="ENSCINT00000021917.2">
    <property type="protein sequence ID" value="ENSCINP00000021671.2"/>
    <property type="gene ID" value="ENSCING00000011307.2"/>
</dbReference>
<keyword evidence="4" id="KW-0547">Nucleotide-binding</keyword>
<proteinExistence type="predicted"/>
<dbReference type="GO" id="GO:0005524">
    <property type="term" value="F:ATP binding"/>
    <property type="evidence" value="ECO:0007669"/>
    <property type="project" value="UniProtKB-KW"/>
</dbReference>
<evidence type="ECO:0000256" key="3">
    <source>
        <dbReference type="ARBA" id="ARBA00022679"/>
    </source>
</evidence>
<protein>
    <recommendedName>
        <fullName evidence="1">non-specific serine/threonine protein kinase</fullName>
        <ecNumber evidence="1">2.7.11.1</ecNumber>
    </recommendedName>
</protein>
<comment type="catalytic activity">
    <reaction evidence="8">
        <text>L-seryl-[protein] + ATP = O-phospho-L-seryl-[protein] + ADP + H(+)</text>
        <dbReference type="Rhea" id="RHEA:17989"/>
        <dbReference type="Rhea" id="RHEA-COMP:9863"/>
        <dbReference type="Rhea" id="RHEA-COMP:11604"/>
        <dbReference type="ChEBI" id="CHEBI:15378"/>
        <dbReference type="ChEBI" id="CHEBI:29999"/>
        <dbReference type="ChEBI" id="CHEBI:30616"/>
        <dbReference type="ChEBI" id="CHEBI:83421"/>
        <dbReference type="ChEBI" id="CHEBI:456216"/>
        <dbReference type="EC" id="2.7.11.1"/>
    </reaction>
</comment>
<comment type="catalytic activity">
    <reaction evidence="7">
        <text>L-threonyl-[protein] + ATP = O-phospho-L-threonyl-[protein] + ADP + H(+)</text>
        <dbReference type="Rhea" id="RHEA:46608"/>
        <dbReference type="Rhea" id="RHEA-COMP:11060"/>
        <dbReference type="Rhea" id="RHEA-COMP:11605"/>
        <dbReference type="ChEBI" id="CHEBI:15378"/>
        <dbReference type="ChEBI" id="CHEBI:30013"/>
        <dbReference type="ChEBI" id="CHEBI:30616"/>
        <dbReference type="ChEBI" id="CHEBI:61977"/>
        <dbReference type="ChEBI" id="CHEBI:456216"/>
        <dbReference type="EC" id="2.7.11.1"/>
    </reaction>
</comment>
<dbReference type="GO" id="GO:0005737">
    <property type="term" value="C:cytoplasm"/>
    <property type="evidence" value="ECO:0000318"/>
    <property type="project" value="GO_Central"/>
</dbReference>
<keyword evidence="5" id="KW-0418">Kinase</keyword>
<dbReference type="PANTHER" id="PTHR45998">
    <property type="entry name" value="SERINE/THREONINE-PROTEIN KINASE 16"/>
    <property type="match status" value="1"/>
</dbReference>
<dbReference type="HOGENOM" id="CLU_000288_109_2_1"/>
<evidence type="ECO:0000256" key="2">
    <source>
        <dbReference type="ARBA" id="ARBA00022527"/>
    </source>
</evidence>
<keyword evidence="6" id="KW-0067">ATP-binding</keyword>
<dbReference type="Proteomes" id="UP000008144">
    <property type="component" value="Chromosome 12"/>
</dbReference>
<evidence type="ECO:0000256" key="8">
    <source>
        <dbReference type="ARBA" id="ARBA00048679"/>
    </source>
</evidence>
<keyword evidence="2" id="KW-0723">Serine/threonine-protein kinase</keyword>
<dbReference type="GO" id="GO:0005794">
    <property type="term" value="C:Golgi apparatus"/>
    <property type="evidence" value="ECO:0000318"/>
    <property type="project" value="GO_Central"/>
</dbReference>
<accession>F6XJX5</accession>